<organism evidence="11">
    <name type="scientific">Ceracris kiangsu</name>
    <name type="common">Yellow-spined bamboo locust</name>
    <name type="synonym">Rammeacris kiangsu</name>
    <dbReference type="NCBI Taxonomy" id="227354"/>
    <lineage>
        <taxon>Eukaryota</taxon>
        <taxon>Metazoa</taxon>
        <taxon>Ecdysozoa</taxon>
        <taxon>Arthropoda</taxon>
        <taxon>Hexapoda</taxon>
        <taxon>Insecta</taxon>
        <taxon>Pterygota</taxon>
        <taxon>Neoptera</taxon>
        <taxon>Polyneoptera</taxon>
        <taxon>Orthoptera</taxon>
        <taxon>Caelifera</taxon>
        <taxon>Acrididea</taxon>
        <taxon>Acridomorpha</taxon>
        <taxon>Acridoidea</taxon>
        <taxon>Acrididae</taxon>
        <taxon>Gomphocerinae</taxon>
        <taxon>Ceracris</taxon>
    </lineage>
</organism>
<feature type="transmembrane region" description="Helical" evidence="10">
    <location>
        <begin position="136"/>
        <end position="154"/>
    </location>
</feature>
<feature type="transmembrane region" description="Helical" evidence="10">
    <location>
        <begin position="174"/>
        <end position="198"/>
    </location>
</feature>
<dbReference type="PANTHER" id="PTHR21137:SF35">
    <property type="entry name" value="ODORANT RECEPTOR 19A-RELATED"/>
    <property type="match status" value="1"/>
</dbReference>
<dbReference type="GO" id="GO:0005549">
    <property type="term" value="F:odorant binding"/>
    <property type="evidence" value="ECO:0007669"/>
    <property type="project" value="InterPro"/>
</dbReference>
<protein>
    <recommendedName>
        <fullName evidence="10">Odorant receptor</fullName>
    </recommendedName>
</protein>
<evidence type="ECO:0000256" key="7">
    <source>
        <dbReference type="ARBA" id="ARBA00023136"/>
    </source>
</evidence>
<dbReference type="Pfam" id="PF02949">
    <property type="entry name" value="7tm_6"/>
    <property type="match status" value="1"/>
</dbReference>
<proteinExistence type="evidence at transcript level"/>
<comment type="subcellular location">
    <subcellularLocation>
        <location evidence="1 10">Cell membrane</location>
        <topology evidence="1 10">Multi-pass membrane protein</topology>
    </subcellularLocation>
</comment>
<comment type="caution">
    <text evidence="10">Lacks conserved residue(s) required for the propagation of feature annotation.</text>
</comment>
<dbReference type="EMBL" id="MT072562">
    <property type="protein sequence ID" value="QJX74290.1"/>
    <property type="molecule type" value="mRNA"/>
</dbReference>
<sequence length="446" mass="50157">MDPAMSTARDAEEVTSLDYLLWPLHWTGAMCHPKAGPWACRVSYLLRFLAVVATSYADGCDVVAVCQEGISDFDRFTITLSVFETGNTWVYRRCHLTWNERKFQKFAQQVRDDFGEFMTPDDIPVLRILADPLRRFVTAYLMMGVFSVVVWLSCPTRGEGLPLLIFLPFQTDHSFGWFTGWLICAYITADAVIVNFMVDCLNVCLMEQLRTQQIVLRKHIAELGNEFGSTEYSLLEKDSGLEFGNNFAKYRDSCKPQGADYQKLHTKASLEKEGAEGSQQPTEAANSSDIHSRLRGIILHHQAILRNGESLQKCLGNMLLVQSLSLGSVLCIILVQISLSAQGARETTKICGYLFIILGELLLYCWFGDKLTSESDNLTLAIYDAVTSLDESPTSIKRSLLLLLLRSQRPLCITAAGFFPLSKESFVSILNISYSCFTVLRNFKEE</sequence>
<keyword evidence="9 10" id="KW-0807">Transducer</keyword>
<evidence type="ECO:0000256" key="8">
    <source>
        <dbReference type="ARBA" id="ARBA00023170"/>
    </source>
</evidence>
<evidence type="ECO:0000256" key="5">
    <source>
        <dbReference type="ARBA" id="ARBA00022725"/>
    </source>
</evidence>
<evidence type="ECO:0000256" key="2">
    <source>
        <dbReference type="ARBA" id="ARBA00022475"/>
    </source>
</evidence>
<accession>A0A6M6DIA5</accession>
<evidence type="ECO:0000256" key="9">
    <source>
        <dbReference type="ARBA" id="ARBA00023224"/>
    </source>
</evidence>
<feature type="transmembrane region" description="Helical" evidence="10">
    <location>
        <begin position="350"/>
        <end position="367"/>
    </location>
</feature>
<evidence type="ECO:0000256" key="4">
    <source>
        <dbReference type="ARBA" id="ARBA00022692"/>
    </source>
</evidence>
<reference evidence="11" key="1">
    <citation type="submission" date="2020-01" db="EMBL/GenBank/DDBJ databases">
        <title>Identification and Expression Profiles Analysis of Chemosensory Genes from the Antennal Transcriptome of Ceracris kiangsu Tsai (Orthoptera: Acrididae).</title>
        <authorList>
            <person name="Li R."/>
            <person name="Jiang G.-f."/>
        </authorList>
    </citation>
    <scope>NUCLEOTIDE SEQUENCE</scope>
</reference>
<evidence type="ECO:0000256" key="3">
    <source>
        <dbReference type="ARBA" id="ARBA00022606"/>
    </source>
</evidence>
<evidence type="ECO:0000256" key="10">
    <source>
        <dbReference type="RuleBase" id="RU351113"/>
    </source>
</evidence>
<keyword evidence="3 10" id="KW-0716">Sensory transduction</keyword>
<evidence type="ECO:0000313" key="11">
    <source>
        <dbReference type="EMBL" id="QJX74290.1"/>
    </source>
</evidence>
<dbReference type="AlphaFoldDB" id="A0A6M6DIA5"/>
<dbReference type="GO" id="GO:0007165">
    <property type="term" value="P:signal transduction"/>
    <property type="evidence" value="ECO:0007669"/>
    <property type="project" value="UniProtKB-KW"/>
</dbReference>
<keyword evidence="7 10" id="KW-0472">Membrane</keyword>
<keyword evidence="2" id="KW-1003">Cell membrane</keyword>
<evidence type="ECO:0000256" key="1">
    <source>
        <dbReference type="ARBA" id="ARBA00004651"/>
    </source>
</evidence>
<dbReference type="GO" id="GO:0005886">
    <property type="term" value="C:plasma membrane"/>
    <property type="evidence" value="ECO:0007669"/>
    <property type="project" value="UniProtKB-SubCell"/>
</dbReference>
<dbReference type="GO" id="GO:0004984">
    <property type="term" value="F:olfactory receptor activity"/>
    <property type="evidence" value="ECO:0007669"/>
    <property type="project" value="InterPro"/>
</dbReference>
<keyword evidence="6 10" id="KW-1133">Transmembrane helix</keyword>
<evidence type="ECO:0000256" key="6">
    <source>
        <dbReference type="ARBA" id="ARBA00022989"/>
    </source>
</evidence>
<comment type="similarity">
    <text evidence="10">Belongs to the insect chemoreceptor superfamily. Heteromeric odorant receptor channel (TC 1.A.69) family.</text>
</comment>
<name>A0A6M6DIA5_CERKI</name>
<keyword evidence="8 10" id="KW-0675">Receptor</keyword>
<keyword evidence="5 10" id="KW-0552">Olfaction</keyword>
<keyword evidence="4 10" id="KW-0812">Transmembrane</keyword>
<dbReference type="InterPro" id="IPR004117">
    <property type="entry name" value="7tm6_olfct_rcpt"/>
</dbReference>
<dbReference type="PANTHER" id="PTHR21137">
    <property type="entry name" value="ODORANT RECEPTOR"/>
    <property type="match status" value="1"/>
</dbReference>
<feature type="transmembrane region" description="Helical" evidence="10">
    <location>
        <begin position="315"/>
        <end position="338"/>
    </location>
</feature>